<dbReference type="Proteomes" id="UP000186922">
    <property type="component" value="Unassembled WGS sequence"/>
</dbReference>
<accession>A0A1D1VYU8</accession>
<evidence type="ECO:0000313" key="3">
    <source>
        <dbReference type="Proteomes" id="UP000186922"/>
    </source>
</evidence>
<evidence type="ECO:0000313" key="2">
    <source>
        <dbReference type="EMBL" id="GAV03789.1"/>
    </source>
</evidence>
<evidence type="ECO:0000256" key="1">
    <source>
        <dbReference type="SAM" id="MobiDB-lite"/>
    </source>
</evidence>
<keyword evidence="3" id="KW-1185">Reference proteome</keyword>
<reference evidence="2 3" key="1">
    <citation type="journal article" date="2016" name="Nat. Commun.">
        <title>Extremotolerant tardigrade genome and improved radiotolerance of human cultured cells by tardigrade-unique protein.</title>
        <authorList>
            <person name="Hashimoto T."/>
            <person name="Horikawa D.D."/>
            <person name="Saito Y."/>
            <person name="Kuwahara H."/>
            <person name="Kozuka-Hata H."/>
            <person name="Shin-I T."/>
            <person name="Minakuchi Y."/>
            <person name="Ohishi K."/>
            <person name="Motoyama A."/>
            <person name="Aizu T."/>
            <person name="Enomoto A."/>
            <person name="Kondo K."/>
            <person name="Tanaka S."/>
            <person name="Hara Y."/>
            <person name="Koshikawa S."/>
            <person name="Sagara H."/>
            <person name="Miura T."/>
            <person name="Yokobori S."/>
            <person name="Miyagawa K."/>
            <person name="Suzuki Y."/>
            <person name="Kubo T."/>
            <person name="Oyama M."/>
            <person name="Kohara Y."/>
            <person name="Fujiyama A."/>
            <person name="Arakawa K."/>
            <person name="Katayama T."/>
            <person name="Toyoda A."/>
            <person name="Kunieda T."/>
        </authorList>
    </citation>
    <scope>NUCLEOTIDE SEQUENCE [LARGE SCALE GENOMIC DNA]</scope>
    <source>
        <strain evidence="2 3">YOKOZUNA-1</strain>
    </source>
</reference>
<dbReference type="AlphaFoldDB" id="A0A1D1VYU8"/>
<feature type="compositionally biased region" description="Low complexity" evidence="1">
    <location>
        <begin position="121"/>
        <end position="131"/>
    </location>
</feature>
<gene>
    <name evidence="2" type="primary">RvY_14169</name>
    <name evidence="2" type="synonym">RvY_14169.1</name>
    <name evidence="2" type="ORF">RvY_14169-1</name>
</gene>
<name>A0A1D1VYU8_RAMVA</name>
<proteinExistence type="predicted"/>
<feature type="region of interest" description="Disordered" evidence="1">
    <location>
        <begin position="121"/>
        <end position="145"/>
    </location>
</feature>
<protein>
    <submittedName>
        <fullName evidence="2">Uncharacterized protein</fullName>
    </submittedName>
</protein>
<comment type="caution">
    <text evidence="2">The sequence shown here is derived from an EMBL/GenBank/DDBJ whole genome shotgun (WGS) entry which is preliminary data.</text>
</comment>
<organism evidence="2 3">
    <name type="scientific">Ramazzottius varieornatus</name>
    <name type="common">Water bear</name>
    <name type="synonym">Tardigrade</name>
    <dbReference type="NCBI Taxonomy" id="947166"/>
    <lineage>
        <taxon>Eukaryota</taxon>
        <taxon>Metazoa</taxon>
        <taxon>Ecdysozoa</taxon>
        <taxon>Tardigrada</taxon>
        <taxon>Eutardigrada</taxon>
        <taxon>Parachela</taxon>
        <taxon>Hypsibioidea</taxon>
        <taxon>Ramazzottiidae</taxon>
        <taxon>Ramazzottius</taxon>
    </lineage>
</organism>
<sequence>MVPVSGQTDLSISDGCLRSLYRSSSRMYQPLVRILGGLRKENCVISHPKFAVLLAKGCTHTFLFSVSETVSNPKCILISSWGEIFVRKRQELENFRTGNRSVRLDGGERLFQTAGLSVALSPSSSLRPHSSQTAISSQEEHEELS</sequence>
<dbReference type="EMBL" id="BDGG01000010">
    <property type="protein sequence ID" value="GAV03789.1"/>
    <property type="molecule type" value="Genomic_DNA"/>
</dbReference>